<evidence type="ECO:0000256" key="1">
    <source>
        <dbReference type="SAM" id="MobiDB-lite"/>
    </source>
</evidence>
<feature type="region of interest" description="Disordered" evidence="1">
    <location>
        <begin position="1"/>
        <end position="42"/>
    </location>
</feature>
<dbReference type="AlphaFoldDB" id="A0A1I7XSA8"/>
<proteinExistence type="predicted"/>
<feature type="transmembrane region" description="Helical" evidence="2">
    <location>
        <begin position="46"/>
        <end position="74"/>
    </location>
</feature>
<keyword evidence="3" id="KW-1185">Reference proteome</keyword>
<organism evidence="3 4">
    <name type="scientific">Heterorhabditis bacteriophora</name>
    <name type="common">Entomopathogenic nematode worm</name>
    <dbReference type="NCBI Taxonomy" id="37862"/>
    <lineage>
        <taxon>Eukaryota</taxon>
        <taxon>Metazoa</taxon>
        <taxon>Ecdysozoa</taxon>
        <taxon>Nematoda</taxon>
        <taxon>Chromadorea</taxon>
        <taxon>Rhabditida</taxon>
        <taxon>Rhabditina</taxon>
        <taxon>Rhabditomorpha</taxon>
        <taxon>Strongyloidea</taxon>
        <taxon>Heterorhabditidae</taxon>
        <taxon>Heterorhabditis</taxon>
    </lineage>
</organism>
<keyword evidence="2" id="KW-1133">Transmembrane helix</keyword>
<dbReference type="Proteomes" id="UP000095283">
    <property type="component" value="Unplaced"/>
</dbReference>
<name>A0A1I7XSA8_HETBA</name>
<evidence type="ECO:0000256" key="2">
    <source>
        <dbReference type="SAM" id="Phobius"/>
    </source>
</evidence>
<dbReference type="WBParaSite" id="Hba_20212">
    <property type="protein sequence ID" value="Hba_20212"/>
    <property type="gene ID" value="Hba_20212"/>
</dbReference>
<feature type="compositionally biased region" description="Basic and acidic residues" evidence="1">
    <location>
        <begin position="1"/>
        <end position="20"/>
    </location>
</feature>
<feature type="compositionally biased region" description="Polar residues" evidence="1">
    <location>
        <begin position="32"/>
        <end position="42"/>
    </location>
</feature>
<accession>A0A1I7XSA8</accession>
<keyword evidence="2" id="KW-0812">Transmembrane</keyword>
<evidence type="ECO:0000313" key="3">
    <source>
        <dbReference type="Proteomes" id="UP000095283"/>
    </source>
</evidence>
<reference evidence="4" key="1">
    <citation type="submission" date="2016-11" db="UniProtKB">
        <authorList>
            <consortium name="WormBaseParasite"/>
        </authorList>
    </citation>
    <scope>IDENTIFICATION</scope>
</reference>
<evidence type="ECO:0000313" key="4">
    <source>
        <dbReference type="WBParaSite" id="Hba_20212"/>
    </source>
</evidence>
<keyword evidence="2" id="KW-0472">Membrane</keyword>
<feature type="transmembrane region" description="Helical" evidence="2">
    <location>
        <begin position="94"/>
        <end position="113"/>
    </location>
</feature>
<protein>
    <submittedName>
        <fullName evidence="4">Uncharacterized protein</fullName>
    </submittedName>
</protein>
<sequence length="118" mass="12936">MAAKLRERDRLSRSAFDLDRPGGTFGSGRDSFGSSLSGAPRGQSNYAAVALVTIELISLRFSVSVLATLMLSILPMRYSRAGLSSCSLLTYGSGIDYVFPRIFVIRSLLLWFLDKVHI</sequence>